<dbReference type="PROSITE" id="PS51257">
    <property type="entry name" value="PROKAR_LIPOPROTEIN"/>
    <property type="match status" value="1"/>
</dbReference>
<feature type="transmembrane region" description="Helical" evidence="6">
    <location>
        <begin position="355"/>
        <end position="377"/>
    </location>
</feature>
<organism evidence="9 10">
    <name type="scientific">Mariniradius sediminis</name>
    <dbReference type="NCBI Taxonomy" id="2909237"/>
    <lineage>
        <taxon>Bacteria</taxon>
        <taxon>Pseudomonadati</taxon>
        <taxon>Bacteroidota</taxon>
        <taxon>Cytophagia</taxon>
        <taxon>Cytophagales</taxon>
        <taxon>Cyclobacteriaceae</taxon>
        <taxon>Mariniradius</taxon>
    </lineage>
</organism>
<dbReference type="Pfam" id="PF12704">
    <property type="entry name" value="MacB_PCD"/>
    <property type="match status" value="1"/>
</dbReference>
<keyword evidence="4 6" id="KW-1133">Transmembrane helix</keyword>
<proteinExistence type="predicted"/>
<dbReference type="InterPro" id="IPR050250">
    <property type="entry name" value="Macrolide_Exporter_MacB"/>
</dbReference>
<evidence type="ECO:0000313" key="9">
    <source>
        <dbReference type="EMBL" id="MCF1753274.1"/>
    </source>
</evidence>
<feature type="domain" description="ABC3 transporter permease C-terminal" evidence="7">
    <location>
        <begin position="306"/>
        <end position="419"/>
    </location>
</feature>
<gene>
    <name evidence="9" type="ORF">L0U89_19590</name>
</gene>
<feature type="transmembrane region" description="Helical" evidence="6">
    <location>
        <begin position="21"/>
        <end position="41"/>
    </location>
</feature>
<name>A0ABS9C1A3_9BACT</name>
<comment type="caution">
    <text evidence="9">The sequence shown here is derived from an EMBL/GenBank/DDBJ whole genome shotgun (WGS) entry which is preliminary data.</text>
</comment>
<evidence type="ECO:0000256" key="3">
    <source>
        <dbReference type="ARBA" id="ARBA00022692"/>
    </source>
</evidence>
<feature type="transmembrane region" description="Helical" evidence="6">
    <location>
        <begin position="750"/>
        <end position="766"/>
    </location>
</feature>
<feature type="transmembrane region" description="Helical" evidence="6">
    <location>
        <begin position="778"/>
        <end position="800"/>
    </location>
</feature>
<feature type="domain" description="MacB-like periplasmic core" evidence="8">
    <location>
        <begin position="20"/>
        <end position="243"/>
    </location>
</feature>
<feature type="transmembrane region" description="Helical" evidence="6">
    <location>
        <begin position="301"/>
        <end position="322"/>
    </location>
</feature>
<evidence type="ECO:0000259" key="7">
    <source>
        <dbReference type="Pfam" id="PF02687"/>
    </source>
</evidence>
<evidence type="ECO:0000259" key="8">
    <source>
        <dbReference type="Pfam" id="PF12704"/>
    </source>
</evidence>
<reference evidence="9 10" key="1">
    <citation type="submission" date="2022-01" db="EMBL/GenBank/DDBJ databases">
        <title>Mariniradius saccharolyticus sp. nov., isolated from sediment of a river.</title>
        <authorList>
            <person name="Liu H."/>
        </authorList>
    </citation>
    <scope>NUCLEOTIDE SEQUENCE [LARGE SCALE GENOMIC DNA]</scope>
    <source>
        <strain evidence="9 10">RY-2</strain>
    </source>
</reference>
<accession>A0ABS9C1A3</accession>
<keyword evidence="5 6" id="KW-0472">Membrane</keyword>
<evidence type="ECO:0000256" key="1">
    <source>
        <dbReference type="ARBA" id="ARBA00004651"/>
    </source>
</evidence>
<keyword evidence="3 6" id="KW-0812">Transmembrane</keyword>
<dbReference type="RefSeq" id="WP_234863077.1">
    <property type="nucleotide sequence ID" value="NZ_JAKEVZ010000025.1"/>
</dbReference>
<dbReference type="PANTHER" id="PTHR30572">
    <property type="entry name" value="MEMBRANE COMPONENT OF TRANSPORTER-RELATED"/>
    <property type="match status" value="1"/>
</dbReference>
<dbReference type="PANTHER" id="PTHR30572:SF18">
    <property type="entry name" value="ABC-TYPE MACROLIDE FAMILY EXPORT SYSTEM PERMEASE COMPONENT 2"/>
    <property type="match status" value="1"/>
</dbReference>
<evidence type="ECO:0000256" key="5">
    <source>
        <dbReference type="ARBA" id="ARBA00023136"/>
    </source>
</evidence>
<feature type="domain" description="ABC3 transporter permease C-terminal" evidence="7">
    <location>
        <begin position="698"/>
        <end position="808"/>
    </location>
</feature>
<evidence type="ECO:0000256" key="4">
    <source>
        <dbReference type="ARBA" id="ARBA00022989"/>
    </source>
</evidence>
<feature type="transmembrane region" description="Helical" evidence="6">
    <location>
        <begin position="695"/>
        <end position="714"/>
    </location>
</feature>
<comment type="subcellular location">
    <subcellularLocation>
        <location evidence="1">Cell membrane</location>
        <topology evidence="1">Multi-pass membrane protein</topology>
    </subcellularLocation>
</comment>
<sequence length="819" mass="91319">MIQNQFRIAFRNLLKQKVYTTINILGLAVGIASCILIVLFIQHEFSYDKFFRDHDRIYRMSLERIYPKHSTYYAIVPHSFAKVAKESYDEIEEVTLATRFPDVELKHIDAKGDEVKFDEKMVLTADSTFFRIFDFEFVEGKSDRLFTKANEMVVTEDFAKRYFGEANPIGKTVKLGGGADIELTVVALMRDLPSNSHFDFSAVISNTGLPFLQQENFTGFSAYTFFKLREGVDPQTLEAKIPQLVDKYAAGQIERELGKSWEDYRNAGNGYRYFLQPLTDIHLFPTYIEAQLKPGGNINSIYILIAVAVLILGIACVNFMNLSTAKSAERAKEVGIRKVMGSLRGQLMTQFLSEAIILSAFGVFLAVAFAQFALPFFNDLTERQIELPFSFAALGLAIGVILIVGTLAGLYPAMVLSSFKPTEVMKGKFTSSHKGQWIRNGLVVFQFWISIILIIGTLVIRNQMAHMQNISLGFDKEHVLMVERGFSYGPQNLKTFVEEVRQMPEVQSAAYSFAAPGDEASFFGVMYQPEGASELLTVKSMVIADGGIETLGLEILAGRSFSEDSQDSLYLILNETAVKLLDIGDPIGAKLSEVQNGPDGPVTIWRTVIGVVKDFNFISLRDEITPLVLQNVESFGQDVGGQYVLARIKPNETQAAIDAIERKWKEIDPSQAFRYSFLDDRLNSLYQQEQQTGRIFSIFSGLAIFVSCIGLFALSAYITSLRTKEIGVRKVLGASVSGVVMMLSKDFTKMILLAFVLAVPVAWVVMEKWWLQGFAYRVNVGLGVILVAGLSVLIIAWLTVSFQSVKAALANPVKSLKSD</sequence>
<evidence type="ECO:0000313" key="10">
    <source>
        <dbReference type="Proteomes" id="UP001201449"/>
    </source>
</evidence>
<dbReference type="InterPro" id="IPR025857">
    <property type="entry name" value="MacB_PCD"/>
</dbReference>
<dbReference type="InterPro" id="IPR003838">
    <property type="entry name" value="ABC3_permease_C"/>
</dbReference>
<protein>
    <submittedName>
        <fullName evidence="9">ABC transporter permease</fullName>
    </submittedName>
</protein>
<dbReference type="Proteomes" id="UP001201449">
    <property type="component" value="Unassembled WGS sequence"/>
</dbReference>
<keyword evidence="2" id="KW-1003">Cell membrane</keyword>
<evidence type="ECO:0000256" key="2">
    <source>
        <dbReference type="ARBA" id="ARBA00022475"/>
    </source>
</evidence>
<dbReference type="EMBL" id="JAKEVZ010000025">
    <property type="protein sequence ID" value="MCF1753274.1"/>
    <property type="molecule type" value="Genomic_DNA"/>
</dbReference>
<evidence type="ECO:0000256" key="6">
    <source>
        <dbReference type="SAM" id="Phobius"/>
    </source>
</evidence>
<keyword evidence="10" id="KW-1185">Reference proteome</keyword>
<feature type="transmembrane region" description="Helical" evidence="6">
    <location>
        <begin position="389"/>
        <end position="416"/>
    </location>
</feature>
<feature type="transmembrane region" description="Helical" evidence="6">
    <location>
        <begin position="437"/>
        <end position="460"/>
    </location>
</feature>
<dbReference type="Pfam" id="PF02687">
    <property type="entry name" value="FtsX"/>
    <property type="match status" value="2"/>
</dbReference>